<dbReference type="CDD" id="cd07812">
    <property type="entry name" value="SRPBCC"/>
    <property type="match status" value="1"/>
</dbReference>
<dbReference type="SUPFAM" id="SSF55961">
    <property type="entry name" value="Bet v1-like"/>
    <property type="match status" value="1"/>
</dbReference>
<dbReference type="EMBL" id="JTFC01000031">
    <property type="protein sequence ID" value="RUS55484.1"/>
    <property type="molecule type" value="Genomic_DNA"/>
</dbReference>
<sequence>MPQGTYTVNVPLNIEQIWDFVQDMNNWAPLVPGYIAHEIKSERESTWEFKGDLGFMKKKVKLGVDIKEWNEPSEVIFDLTGLSDNFNGGGYFKAERIDDYNTTMTGHLDITAGGKMGAMINQILKKFVPTTTEELTNAIVEKMLEINKVHL</sequence>
<organism evidence="1 2">
    <name type="scientific">Candidatus Kurthia intestinigallinarum</name>
    <dbReference type="NCBI Taxonomy" id="1562256"/>
    <lineage>
        <taxon>Bacteria</taxon>
        <taxon>Bacillati</taxon>
        <taxon>Bacillota</taxon>
        <taxon>Bacilli</taxon>
        <taxon>Bacillales</taxon>
        <taxon>Caryophanaceae</taxon>
        <taxon>Kurthia</taxon>
    </lineage>
</organism>
<gene>
    <name evidence="1" type="ORF">QI30_11150</name>
</gene>
<comment type="caution">
    <text evidence="1">The sequence shown here is derived from an EMBL/GenBank/DDBJ whole genome shotgun (WGS) entry which is preliminary data.</text>
</comment>
<protein>
    <submittedName>
        <fullName evidence="1">Carbon monoxide dehydrogenase</fullName>
    </submittedName>
</protein>
<name>A0A433RTL5_9BACL</name>
<accession>A0A433RTL5</accession>
<proteinExistence type="predicted"/>
<dbReference type="InterPro" id="IPR010419">
    <property type="entry name" value="CO_DH_gsu"/>
</dbReference>
<evidence type="ECO:0000313" key="2">
    <source>
        <dbReference type="Proteomes" id="UP000288623"/>
    </source>
</evidence>
<dbReference type="InterPro" id="IPR023393">
    <property type="entry name" value="START-like_dom_sf"/>
</dbReference>
<dbReference type="Gene3D" id="3.30.530.20">
    <property type="match status" value="1"/>
</dbReference>
<reference evidence="1 2" key="1">
    <citation type="submission" date="2014-11" db="EMBL/GenBank/DDBJ databases">
        <title>Genome sequence and analysis of novel Kurthia sp.</title>
        <authorList>
            <person name="Lawson J.N."/>
            <person name="Gonzalez J.E."/>
            <person name="Rinauldi L."/>
            <person name="Xuan Z."/>
            <person name="Firman A."/>
            <person name="Shaddox L."/>
            <person name="Trudeau A."/>
            <person name="Shah S."/>
            <person name="Reiman D."/>
        </authorList>
    </citation>
    <scope>NUCLEOTIDE SEQUENCE [LARGE SCALE GENOMIC DNA]</scope>
    <source>
        <strain evidence="1 2">3B1D</strain>
    </source>
</reference>
<dbReference type="OrthoDB" id="2374625at2"/>
<dbReference type="Pfam" id="PF06240">
    <property type="entry name" value="COXG"/>
    <property type="match status" value="1"/>
</dbReference>
<dbReference type="AlphaFoldDB" id="A0A433RTL5"/>
<evidence type="ECO:0000313" key="1">
    <source>
        <dbReference type="EMBL" id="RUS55484.1"/>
    </source>
</evidence>
<keyword evidence="2" id="KW-1185">Reference proteome</keyword>
<dbReference type="Proteomes" id="UP000288623">
    <property type="component" value="Unassembled WGS sequence"/>
</dbReference>
<dbReference type="RefSeq" id="WP_020189300.1">
    <property type="nucleotide sequence ID" value="NZ_JTFC01000031.1"/>
</dbReference>